<sequence>MIFLKRILWISLTITAIAAAPIGAAAASTSDPPIPPGFYLVTSSIGVQLYRKDYSEGNPDFVQVIDLSEGASIELMHGIIAKPGTNRGDYGGDNPRFFSRSLKDYWRDFASQDPNAFCVTNGSFFFMPEYPTKLAYPIRVDGKNITDGFGIDHYPWNKLIFEIWDDRADIRRLSRWSLHTSSAPNIIAGLTETANKKAKFYTGRTFIGVDDRNEDGDYEVALIYNTLTARQVDAAQILRSFGADQVMMLDGGGSTQLICQGIPIVKSDRLIPQTLAVTRGEGPSFAGKILDLPDFPILIEGEDVQVQIEIENTGAETWKVDEGQILIDNYPWAVNHDIALEKNVRPGETLKYSWTITPNSRGG</sequence>
<dbReference type="EMBL" id="BARS01004684">
    <property type="protein sequence ID" value="GAF82021.1"/>
    <property type="molecule type" value="Genomic_DNA"/>
</dbReference>
<accession>X0T3W7</accession>
<dbReference type="AlphaFoldDB" id="X0T3W7"/>
<feature type="non-terminal residue" evidence="2">
    <location>
        <position position="363"/>
    </location>
</feature>
<gene>
    <name evidence="2" type="ORF">S01H1_09166</name>
</gene>
<dbReference type="InterPro" id="IPR018711">
    <property type="entry name" value="NAGPA"/>
</dbReference>
<reference evidence="2" key="1">
    <citation type="journal article" date="2014" name="Front. Microbiol.">
        <title>High frequency of phylogenetically diverse reductive dehalogenase-homologous genes in deep subseafloor sedimentary metagenomes.</title>
        <authorList>
            <person name="Kawai M."/>
            <person name="Futagami T."/>
            <person name="Toyoda A."/>
            <person name="Takaki Y."/>
            <person name="Nishi S."/>
            <person name="Hori S."/>
            <person name="Arai W."/>
            <person name="Tsubouchi T."/>
            <person name="Morono Y."/>
            <person name="Uchiyama I."/>
            <person name="Ito T."/>
            <person name="Fujiyama A."/>
            <person name="Inagaki F."/>
            <person name="Takami H."/>
        </authorList>
    </citation>
    <scope>NUCLEOTIDE SEQUENCE</scope>
    <source>
        <strain evidence="2">Expedition CK06-06</strain>
    </source>
</reference>
<organism evidence="2">
    <name type="scientific">marine sediment metagenome</name>
    <dbReference type="NCBI Taxonomy" id="412755"/>
    <lineage>
        <taxon>unclassified sequences</taxon>
        <taxon>metagenomes</taxon>
        <taxon>ecological metagenomes</taxon>
    </lineage>
</organism>
<evidence type="ECO:0000313" key="2">
    <source>
        <dbReference type="EMBL" id="GAF82021.1"/>
    </source>
</evidence>
<protein>
    <recommendedName>
        <fullName evidence="1">Phosphodiester glycosidase domain-containing protein</fullName>
    </recommendedName>
</protein>
<name>X0T3W7_9ZZZZ</name>
<evidence type="ECO:0000259" key="1">
    <source>
        <dbReference type="Pfam" id="PF09992"/>
    </source>
</evidence>
<comment type="caution">
    <text evidence="2">The sequence shown here is derived from an EMBL/GenBank/DDBJ whole genome shotgun (WGS) entry which is preliminary data.</text>
</comment>
<dbReference type="Pfam" id="PF09992">
    <property type="entry name" value="NAGPA"/>
    <property type="match status" value="1"/>
</dbReference>
<feature type="domain" description="Phosphodiester glycosidase" evidence="1">
    <location>
        <begin position="196"/>
        <end position="261"/>
    </location>
</feature>
<proteinExistence type="predicted"/>